<dbReference type="Gene3D" id="1.20.140.10">
    <property type="entry name" value="Butyryl-CoA Dehydrogenase, subunit A, domain 3"/>
    <property type="match status" value="1"/>
</dbReference>
<dbReference type="InterPro" id="IPR046373">
    <property type="entry name" value="Acyl-CoA_Oxase/DH_mid-dom_sf"/>
</dbReference>
<dbReference type="GO" id="GO:0033539">
    <property type="term" value="P:fatty acid beta-oxidation using acyl-CoA dehydrogenase"/>
    <property type="evidence" value="ECO:0007669"/>
    <property type="project" value="TreeGrafter"/>
</dbReference>
<dbReference type="InterPro" id="IPR013107">
    <property type="entry name" value="Acyl-CoA_DH_C"/>
</dbReference>
<dbReference type="RefSeq" id="WP_035284837.1">
    <property type="nucleotide sequence ID" value="NZ_AYXG01000148.1"/>
</dbReference>
<dbReference type="eggNOG" id="COG1960">
    <property type="taxonomic scope" value="Bacteria"/>
</dbReference>
<accession>W7IJX1</accession>
<name>W7IJX1_9PSEU</name>
<dbReference type="Proteomes" id="UP000019277">
    <property type="component" value="Unassembled WGS sequence"/>
</dbReference>
<dbReference type="SUPFAM" id="SSF56645">
    <property type="entry name" value="Acyl-CoA dehydrogenase NM domain-like"/>
    <property type="match status" value="1"/>
</dbReference>
<dbReference type="InterPro" id="IPR036250">
    <property type="entry name" value="AcylCo_DH-like_C"/>
</dbReference>
<dbReference type="Gene3D" id="1.10.540.10">
    <property type="entry name" value="Acyl-CoA dehydrogenase/oxidase, N-terminal domain"/>
    <property type="match status" value="1"/>
</dbReference>
<dbReference type="PIRSF" id="PIRSF016578">
    <property type="entry name" value="HsaA"/>
    <property type="match status" value="1"/>
</dbReference>
<dbReference type="Gene3D" id="2.40.110.10">
    <property type="entry name" value="Butyryl-CoA Dehydrogenase, subunit A, domain 2"/>
    <property type="match status" value="1"/>
</dbReference>
<dbReference type="OrthoDB" id="3402961at2"/>
<evidence type="ECO:0000259" key="2">
    <source>
        <dbReference type="Pfam" id="PF08028"/>
    </source>
</evidence>
<evidence type="ECO:0000313" key="4">
    <source>
        <dbReference type="Proteomes" id="UP000019277"/>
    </source>
</evidence>
<sequence length="382" mass="40205">MPENEVPLSTAAVDVAEVASGLSAEMYRQRRLGPEVFEAVLGAGFLRHFVPAGFGGRDGTFRQLLPAVALIGERCPATAWCASLFASTPRFLALFPQAARREFWADGPDTAVVCSVLPFGEAVAERGGWRVSGRWPYLSGIEFAEWAVLCAKVLVDGEPVLKLVAVPREACRVEETWFSVGMQATGSNTAVLEDVFVPAHRVVGRETVFAGRPVDPAGEPAAPVAPLPAVNGLTFVVPALGAARGALALLSAHVARKVRDAPVLPGAPGAQGNLATWESVLARSSAEIDAVGLLLERIADVADRGDVTPAEVARGARDAAFAIDVLTGAVNRIFRAAGTGGQVADGLLQRLWRDVNSISTHQALQFEPAARNYTRTACEPAG</sequence>
<dbReference type="PATRIC" id="fig|909613.9.peg.4073"/>
<proteinExistence type="predicted"/>
<evidence type="ECO:0000256" key="1">
    <source>
        <dbReference type="ARBA" id="ARBA00023002"/>
    </source>
</evidence>
<reference evidence="3 4" key="1">
    <citation type="journal article" date="2014" name="Genome Announc.">
        <title>Draft Genome Sequence of the Antitrypanosomally Active Sponge-Associated Bacterium Actinokineospora sp. Strain EG49.</title>
        <authorList>
            <person name="Harjes J."/>
            <person name="Ryu T."/>
            <person name="Abdelmohsen U.R."/>
            <person name="Moitinho-Silva L."/>
            <person name="Horn H."/>
            <person name="Ravasi T."/>
            <person name="Hentschel U."/>
        </authorList>
    </citation>
    <scope>NUCLEOTIDE SEQUENCE [LARGE SCALE GENOMIC DNA]</scope>
    <source>
        <strain evidence="3 4">EG49</strain>
    </source>
</reference>
<dbReference type="GO" id="GO:0005737">
    <property type="term" value="C:cytoplasm"/>
    <property type="evidence" value="ECO:0007669"/>
    <property type="project" value="TreeGrafter"/>
</dbReference>
<dbReference type="PANTHER" id="PTHR48083">
    <property type="entry name" value="MEDIUM-CHAIN SPECIFIC ACYL-COA DEHYDROGENASE, MITOCHONDRIAL-RELATED"/>
    <property type="match status" value="1"/>
</dbReference>
<dbReference type="Pfam" id="PF08028">
    <property type="entry name" value="Acyl-CoA_dh_2"/>
    <property type="match status" value="1"/>
</dbReference>
<dbReference type="STRING" id="909613.UO65_4072"/>
<comment type="caution">
    <text evidence="3">The sequence shown here is derived from an EMBL/GenBank/DDBJ whole genome shotgun (WGS) entry which is preliminary data.</text>
</comment>
<dbReference type="GO" id="GO:0003995">
    <property type="term" value="F:acyl-CoA dehydrogenase activity"/>
    <property type="evidence" value="ECO:0007669"/>
    <property type="project" value="TreeGrafter"/>
</dbReference>
<dbReference type="InterPro" id="IPR009100">
    <property type="entry name" value="AcylCoA_DH/oxidase_NM_dom_sf"/>
</dbReference>
<dbReference type="GO" id="GO:0050660">
    <property type="term" value="F:flavin adenine dinucleotide binding"/>
    <property type="evidence" value="ECO:0007669"/>
    <property type="project" value="InterPro"/>
</dbReference>
<dbReference type="SUPFAM" id="SSF47203">
    <property type="entry name" value="Acyl-CoA dehydrogenase C-terminal domain-like"/>
    <property type="match status" value="1"/>
</dbReference>
<dbReference type="GO" id="GO:0016712">
    <property type="term" value="F:oxidoreductase activity, acting on paired donors, with incorporation or reduction of molecular oxygen, reduced flavin or flavoprotein as one donor, and incorporation of one atom of oxygen"/>
    <property type="evidence" value="ECO:0007669"/>
    <property type="project" value="TreeGrafter"/>
</dbReference>
<feature type="domain" description="Acyl-CoA dehydrogenase C-terminal" evidence="2">
    <location>
        <begin position="233"/>
        <end position="365"/>
    </location>
</feature>
<dbReference type="EMBL" id="AYXG01000148">
    <property type="protein sequence ID" value="EWC60648.1"/>
    <property type="molecule type" value="Genomic_DNA"/>
</dbReference>
<dbReference type="InterPro" id="IPR037069">
    <property type="entry name" value="AcylCoA_DH/ox_N_sf"/>
</dbReference>
<organism evidence="3 4">
    <name type="scientific">Actinokineospora spheciospongiae</name>
    <dbReference type="NCBI Taxonomy" id="909613"/>
    <lineage>
        <taxon>Bacteria</taxon>
        <taxon>Bacillati</taxon>
        <taxon>Actinomycetota</taxon>
        <taxon>Actinomycetes</taxon>
        <taxon>Pseudonocardiales</taxon>
        <taxon>Pseudonocardiaceae</taxon>
        <taxon>Actinokineospora</taxon>
    </lineage>
</organism>
<evidence type="ECO:0000313" key="3">
    <source>
        <dbReference type="EMBL" id="EWC60648.1"/>
    </source>
</evidence>
<dbReference type="InterPro" id="IPR050741">
    <property type="entry name" value="Acyl-CoA_dehydrogenase"/>
</dbReference>
<keyword evidence="1" id="KW-0560">Oxidoreductase</keyword>
<keyword evidence="4" id="KW-1185">Reference proteome</keyword>
<dbReference type="PANTHER" id="PTHR48083:SF19">
    <property type="entry name" value="FLAVIN-DEPENDENT MONOOXYGENASE, OXYGENASE SUBUNIT HSAA"/>
    <property type="match status" value="1"/>
</dbReference>
<dbReference type="AlphaFoldDB" id="W7IJX1"/>
<gene>
    <name evidence="3" type="ORF">UO65_4072</name>
</gene>
<protein>
    <submittedName>
        <fullName evidence="3">Pigment protein</fullName>
    </submittedName>
</protein>